<feature type="chain" id="PRO_5012197571" evidence="2">
    <location>
        <begin position="25"/>
        <end position="314"/>
    </location>
</feature>
<feature type="non-terminal residue" evidence="3">
    <location>
        <position position="1"/>
    </location>
</feature>
<evidence type="ECO:0000256" key="2">
    <source>
        <dbReference type="SAM" id="SignalP"/>
    </source>
</evidence>
<keyword evidence="4" id="KW-1185">Reference proteome</keyword>
<reference evidence="3 4" key="1">
    <citation type="submission" date="2017-07" db="EMBL/GenBank/DDBJ databases">
        <title>Flavobacterium cyanobacteriorum sp. nov., isolated from cyanobacterial aggregates in a eutrophic lake.</title>
        <authorList>
            <person name="Cai H."/>
        </authorList>
    </citation>
    <scope>NUCLEOTIDE SEQUENCE [LARGE SCALE GENOMIC DNA]</scope>
    <source>
        <strain evidence="3 4">TH021</strain>
    </source>
</reference>
<feature type="region of interest" description="Disordered" evidence="1">
    <location>
        <begin position="235"/>
        <end position="261"/>
    </location>
</feature>
<keyword evidence="2" id="KW-0732">Signal</keyword>
<gene>
    <name evidence="3" type="ORF">CHU92_00030</name>
</gene>
<evidence type="ECO:0000256" key="1">
    <source>
        <dbReference type="SAM" id="MobiDB-lite"/>
    </source>
</evidence>
<dbReference type="AlphaFoldDB" id="A0A256AAG4"/>
<evidence type="ECO:0000313" key="4">
    <source>
        <dbReference type="Proteomes" id="UP000216605"/>
    </source>
</evidence>
<feature type="signal peptide" evidence="2">
    <location>
        <begin position="1"/>
        <end position="24"/>
    </location>
</feature>
<comment type="caution">
    <text evidence="3">The sequence shown here is derived from an EMBL/GenBank/DDBJ whole genome shotgun (WGS) entry which is preliminary data.</text>
</comment>
<dbReference type="EMBL" id="NOXV01000004">
    <property type="protein sequence ID" value="OYQ50697.1"/>
    <property type="molecule type" value="Genomic_DNA"/>
</dbReference>
<organism evidence="3 4">
    <name type="scientific">Flavobacterium cyanobacteriorum</name>
    <dbReference type="NCBI Taxonomy" id="2022802"/>
    <lineage>
        <taxon>Bacteria</taxon>
        <taxon>Pseudomonadati</taxon>
        <taxon>Bacteroidota</taxon>
        <taxon>Flavobacteriia</taxon>
        <taxon>Flavobacteriales</taxon>
        <taxon>Flavobacteriaceae</taxon>
        <taxon>Flavobacterium</taxon>
    </lineage>
</organism>
<feature type="non-terminal residue" evidence="3">
    <location>
        <position position="314"/>
    </location>
</feature>
<accession>A0A256AAG4</accession>
<dbReference type="Proteomes" id="UP000216605">
    <property type="component" value="Unassembled WGS sequence"/>
</dbReference>
<dbReference type="RefSeq" id="WP_207759775.1">
    <property type="nucleotide sequence ID" value="NZ_NOXV01000004.1"/>
</dbReference>
<protein>
    <submittedName>
        <fullName evidence="3">Uncharacterized protein</fullName>
    </submittedName>
</protein>
<evidence type="ECO:0000313" key="3">
    <source>
        <dbReference type="EMBL" id="OYQ50697.1"/>
    </source>
</evidence>
<name>A0A256AAG4_9FLAO</name>
<proteinExistence type="predicted"/>
<sequence>MKILKFIAKASLLLVLLLLTNCQVEEDFITSEKSGRQSVQKISFDEIASDPKLLNQLENLASSGNSFARAAGDEVEYYYDKDEVLKITYDDYETYTFLIHRLDPFPFVENLVVRRDSKGTIDSYITTYNFTDAETNAITKGLSIDNIVSKIAIHAKSDPKVQPVYKRDNGTCYIITVYGPDGKITPGAFWELTVECPQSYDETSVIDPGNGNVSGGGGSGGGGGFGGGRVVIIINPGSGSNPNPSPSPSLPGLGSGSFPRGPVRTTPVIDLSLFGDFRSTLTIAQRNFLFENPDINKKIKKLIDSYNVDYEQRK</sequence>